<proteinExistence type="predicted"/>
<dbReference type="RefSeq" id="XP_033163702.1">
    <property type="nucleotide sequence ID" value="XM_033307811.1"/>
</dbReference>
<sequence>MHLLVSGMKIIALLVLAKLGFALSESLEEMDRLATWRLRNISNKYKFLSTGNPEFYQWIERVNTVADEFNHYNKHRQRLEDEITERLITIRSIIAIRNASKRCLRFYLHQEAELESAYKSSNERKRQVLHQNSVACPHGVDDGRLGDPYFVDYL</sequence>
<dbReference type="Proteomes" id="UP000515162">
    <property type="component" value="Chromosome 2L"/>
</dbReference>
<keyword evidence="1" id="KW-0732">Signal</keyword>
<evidence type="ECO:0000256" key="1">
    <source>
        <dbReference type="SAM" id="SignalP"/>
    </source>
</evidence>
<evidence type="ECO:0000313" key="2">
    <source>
        <dbReference type="Proteomes" id="UP000515162"/>
    </source>
</evidence>
<dbReference type="AlphaFoldDB" id="A0A6P8K4R9"/>
<dbReference type="GeneID" id="117143251"/>
<accession>A0A6P8K4R9</accession>
<feature type="signal peptide" evidence="1">
    <location>
        <begin position="1"/>
        <end position="22"/>
    </location>
</feature>
<name>A0A6P8K4R9_DROMA</name>
<keyword evidence="2" id="KW-1185">Reference proteome</keyword>
<feature type="chain" id="PRO_5028050396" evidence="1">
    <location>
        <begin position="23"/>
        <end position="154"/>
    </location>
</feature>
<gene>
    <name evidence="3" type="primary">LOC117143251</name>
</gene>
<protein>
    <submittedName>
        <fullName evidence="3">Uncharacterized protein LOC117143251</fullName>
    </submittedName>
</protein>
<evidence type="ECO:0000313" key="3">
    <source>
        <dbReference type="RefSeq" id="XP_033163702.1"/>
    </source>
</evidence>
<organism evidence="2 3">
    <name type="scientific">Drosophila mauritiana</name>
    <name type="common">Fruit fly</name>
    <dbReference type="NCBI Taxonomy" id="7226"/>
    <lineage>
        <taxon>Eukaryota</taxon>
        <taxon>Metazoa</taxon>
        <taxon>Ecdysozoa</taxon>
        <taxon>Arthropoda</taxon>
        <taxon>Hexapoda</taxon>
        <taxon>Insecta</taxon>
        <taxon>Pterygota</taxon>
        <taxon>Neoptera</taxon>
        <taxon>Endopterygota</taxon>
        <taxon>Diptera</taxon>
        <taxon>Brachycera</taxon>
        <taxon>Muscomorpha</taxon>
        <taxon>Ephydroidea</taxon>
        <taxon>Drosophilidae</taxon>
        <taxon>Drosophila</taxon>
        <taxon>Sophophora</taxon>
    </lineage>
</organism>
<reference evidence="3" key="1">
    <citation type="submission" date="2025-08" db="UniProtKB">
        <authorList>
            <consortium name="RefSeq"/>
        </authorList>
    </citation>
    <scope>IDENTIFICATION</scope>
    <source>
        <strain evidence="3">Mau12</strain>
        <tissue evidence="3">Whole Body</tissue>
    </source>
</reference>